<reference evidence="1" key="1">
    <citation type="submission" date="2018-02" db="EMBL/GenBank/DDBJ databases">
        <authorList>
            <person name="Cohen D.B."/>
            <person name="Kent A.D."/>
        </authorList>
    </citation>
    <scope>NUCLEOTIDE SEQUENCE</scope>
</reference>
<dbReference type="AlphaFoldDB" id="A0A2N9G7J4"/>
<name>A0A2N9G7J4_FAGSY</name>
<gene>
    <name evidence="1" type="ORF">FSB_LOCUS23380</name>
</gene>
<accession>A0A2N9G7J4</accession>
<organism evidence="1">
    <name type="scientific">Fagus sylvatica</name>
    <name type="common">Beechnut</name>
    <dbReference type="NCBI Taxonomy" id="28930"/>
    <lineage>
        <taxon>Eukaryota</taxon>
        <taxon>Viridiplantae</taxon>
        <taxon>Streptophyta</taxon>
        <taxon>Embryophyta</taxon>
        <taxon>Tracheophyta</taxon>
        <taxon>Spermatophyta</taxon>
        <taxon>Magnoliopsida</taxon>
        <taxon>eudicotyledons</taxon>
        <taxon>Gunneridae</taxon>
        <taxon>Pentapetalae</taxon>
        <taxon>rosids</taxon>
        <taxon>fabids</taxon>
        <taxon>Fagales</taxon>
        <taxon>Fagaceae</taxon>
        <taxon>Fagus</taxon>
    </lineage>
</organism>
<protein>
    <submittedName>
        <fullName evidence="1">Uncharacterized protein</fullName>
    </submittedName>
</protein>
<dbReference type="EMBL" id="OIVN01001573">
    <property type="protein sequence ID" value="SPC95498.1"/>
    <property type="molecule type" value="Genomic_DNA"/>
</dbReference>
<sequence length="101" mass="11307">MGNSNFRRLCAEVVTPESVEVVLEVTLRKATFWKNIETTIATDSDDDATEGGEDDVDSRTKAAEAKLMLEELVRKFKEESHTHSEVDMRVHGNKIILNSGL</sequence>
<proteinExistence type="predicted"/>
<evidence type="ECO:0000313" key="1">
    <source>
        <dbReference type="EMBL" id="SPC95498.1"/>
    </source>
</evidence>